<keyword evidence="5" id="KW-0547">Nucleotide-binding</keyword>
<evidence type="ECO:0000256" key="8">
    <source>
        <dbReference type="ARBA" id="ARBA00023012"/>
    </source>
</evidence>
<evidence type="ECO:0000256" key="3">
    <source>
        <dbReference type="ARBA" id="ARBA00022553"/>
    </source>
</evidence>
<evidence type="ECO:0000256" key="7">
    <source>
        <dbReference type="ARBA" id="ARBA00022840"/>
    </source>
</evidence>
<dbReference type="InterPro" id="IPR036890">
    <property type="entry name" value="HATPase_C_sf"/>
</dbReference>
<gene>
    <name evidence="11" type="ordered locus">Desti_2710</name>
</gene>
<dbReference type="Gene3D" id="1.10.287.130">
    <property type="match status" value="1"/>
</dbReference>
<evidence type="ECO:0000256" key="4">
    <source>
        <dbReference type="ARBA" id="ARBA00022679"/>
    </source>
</evidence>
<keyword evidence="7" id="KW-0067">ATP-binding</keyword>
<dbReference type="InterPro" id="IPR036097">
    <property type="entry name" value="HisK_dim/P_sf"/>
</dbReference>
<dbReference type="Gene3D" id="3.30.450.20">
    <property type="entry name" value="PAS domain"/>
    <property type="match status" value="1"/>
</dbReference>
<evidence type="ECO:0000256" key="2">
    <source>
        <dbReference type="ARBA" id="ARBA00012438"/>
    </source>
</evidence>
<dbReference type="InterPro" id="IPR004358">
    <property type="entry name" value="Sig_transdc_His_kin-like_C"/>
</dbReference>
<dbReference type="KEGG" id="dti:Desti_2710"/>
<keyword evidence="4" id="KW-0808">Transferase</keyword>
<dbReference type="InterPro" id="IPR003661">
    <property type="entry name" value="HisK_dim/P_dom"/>
</dbReference>
<evidence type="ECO:0000259" key="10">
    <source>
        <dbReference type="PROSITE" id="PS50109"/>
    </source>
</evidence>
<evidence type="ECO:0000256" key="1">
    <source>
        <dbReference type="ARBA" id="ARBA00000085"/>
    </source>
</evidence>
<sequence>MASKHYKTLRLKIIVMTLFFSFIPLLALGLTIFYLFDSGYNNKNKEALRILSQSRRSAIELFFDERIAQLITIAHTHSLDQVKDEKYLKQVFDTIQSRSKSFIDVSVIDELGAHLAYVGPYYDKLKAVNYAHEEWFQAVMSSRVYVSDIFMGFRRIPHFIIAVTRYEDNRTWILRATINSEIIENIVREGMVGKKGDAFIVNRQNILQTSPRFSGKILSHPNTPDFSSVMGMQLEEHNSNGDKDLFAASSIPNPRWVLVLREDLREQMGPLLQAQYAGGLVLMAGLLIILTGTILTSRSMTNELIRVELEKAKSDDLVVQSSKMAALGKMAAGIAHEINNPLAIIGEKAGWMKDLLDKEEIQKSENWEEFEDCIRKIERQVERTRTITHRLLRFGRRMEPTQEMVDVNNILSETLTFLEAEALNRDIKIVSELGSQLPRITTDSAQLQQVFLNIVDNAIDAVGKGGLINIKTGYDQSKNGDIFVEIQDNGPGIPKEALSKIFDPFFTTKAPAEGTGLGLSISYSIVEKLGGKITVQSEEGKGTTFVIYVPVR</sequence>
<dbReference type="STRING" id="706587.Desti_2710"/>
<keyword evidence="6 11" id="KW-0418">Kinase</keyword>
<evidence type="ECO:0000256" key="9">
    <source>
        <dbReference type="SAM" id="Phobius"/>
    </source>
</evidence>
<dbReference type="InterPro" id="IPR005467">
    <property type="entry name" value="His_kinase_dom"/>
</dbReference>
<dbReference type="HOGENOM" id="CLU_023166_1_0_7"/>
<keyword evidence="9" id="KW-1133">Transmembrane helix</keyword>
<dbReference type="PANTHER" id="PTHR43065:SF46">
    <property type="entry name" value="C4-DICARBOXYLATE TRANSPORT SENSOR PROTEIN DCTB"/>
    <property type="match status" value="1"/>
</dbReference>
<feature type="domain" description="Histidine kinase" evidence="10">
    <location>
        <begin position="333"/>
        <end position="552"/>
    </location>
</feature>
<evidence type="ECO:0000313" key="12">
    <source>
        <dbReference type="Proteomes" id="UP000006055"/>
    </source>
</evidence>
<dbReference type="CDD" id="cd18773">
    <property type="entry name" value="PDC1_HK_sensor"/>
    <property type="match status" value="1"/>
</dbReference>
<feature type="transmembrane region" description="Helical" evidence="9">
    <location>
        <begin position="276"/>
        <end position="296"/>
    </location>
</feature>
<dbReference type="OrthoDB" id="9777714at2"/>
<accession>I4C746</accession>
<evidence type="ECO:0000256" key="5">
    <source>
        <dbReference type="ARBA" id="ARBA00022741"/>
    </source>
</evidence>
<keyword evidence="12" id="KW-1185">Reference proteome</keyword>
<dbReference type="SUPFAM" id="SSF55874">
    <property type="entry name" value="ATPase domain of HSP90 chaperone/DNA topoisomerase II/histidine kinase"/>
    <property type="match status" value="1"/>
</dbReference>
<evidence type="ECO:0000256" key="6">
    <source>
        <dbReference type="ARBA" id="ARBA00022777"/>
    </source>
</evidence>
<dbReference type="CDD" id="cd00082">
    <property type="entry name" value="HisKA"/>
    <property type="match status" value="1"/>
</dbReference>
<dbReference type="GO" id="GO:0000155">
    <property type="term" value="F:phosphorelay sensor kinase activity"/>
    <property type="evidence" value="ECO:0007669"/>
    <property type="project" value="InterPro"/>
</dbReference>
<dbReference type="GO" id="GO:0005524">
    <property type="term" value="F:ATP binding"/>
    <property type="evidence" value="ECO:0007669"/>
    <property type="project" value="UniProtKB-KW"/>
</dbReference>
<protein>
    <recommendedName>
        <fullName evidence="2">histidine kinase</fullName>
        <ecNumber evidence="2">2.7.13.3</ecNumber>
    </recommendedName>
</protein>
<dbReference type="EMBL" id="CP003360">
    <property type="protein sequence ID" value="AFM25387.1"/>
    <property type="molecule type" value="Genomic_DNA"/>
</dbReference>
<evidence type="ECO:0000313" key="11">
    <source>
        <dbReference type="EMBL" id="AFM25387.1"/>
    </source>
</evidence>
<organism evidence="11 12">
    <name type="scientific">Desulfomonile tiedjei (strain ATCC 49306 / DSM 6799 / DCB-1)</name>
    <dbReference type="NCBI Taxonomy" id="706587"/>
    <lineage>
        <taxon>Bacteria</taxon>
        <taxon>Pseudomonadati</taxon>
        <taxon>Thermodesulfobacteriota</taxon>
        <taxon>Desulfomonilia</taxon>
        <taxon>Desulfomonilales</taxon>
        <taxon>Desulfomonilaceae</taxon>
        <taxon>Desulfomonile</taxon>
    </lineage>
</organism>
<dbReference type="SMART" id="SM00388">
    <property type="entry name" value="HisKA"/>
    <property type="match status" value="1"/>
</dbReference>
<dbReference type="EC" id="2.7.13.3" evidence="2"/>
<keyword evidence="3" id="KW-0597">Phosphoprotein</keyword>
<reference evidence="12" key="1">
    <citation type="submission" date="2012-06" db="EMBL/GenBank/DDBJ databases">
        <title>Complete sequence of chromosome of Desulfomonile tiedjei DSM 6799.</title>
        <authorList>
            <person name="Lucas S."/>
            <person name="Copeland A."/>
            <person name="Lapidus A."/>
            <person name="Glavina del Rio T."/>
            <person name="Dalin E."/>
            <person name="Tice H."/>
            <person name="Bruce D."/>
            <person name="Goodwin L."/>
            <person name="Pitluck S."/>
            <person name="Peters L."/>
            <person name="Ovchinnikova G."/>
            <person name="Zeytun A."/>
            <person name="Lu M."/>
            <person name="Kyrpides N."/>
            <person name="Mavromatis K."/>
            <person name="Ivanova N."/>
            <person name="Brettin T."/>
            <person name="Detter J.C."/>
            <person name="Han C."/>
            <person name="Larimer F."/>
            <person name="Land M."/>
            <person name="Hauser L."/>
            <person name="Markowitz V."/>
            <person name="Cheng J.-F."/>
            <person name="Hugenholtz P."/>
            <person name="Woyke T."/>
            <person name="Wu D."/>
            <person name="Spring S."/>
            <person name="Schroeder M."/>
            <person name="Brambilla E."/>
            <person name="Klenk H.-P."/>
            <person name="Eisen J.A."/>
        </authorList>
    </citation>
    <scope>NUCLEOTIDE SEQUENCE [LARGE SCALE GENOMIC DNA]</scope>
    <source>
        <strain evidence="12">ATCC 49306 / DSM 6799 / DCB-1</strain>
    </source>
</reference>
<proteinExistence type="predicted"/>
<dbReference type="PANTHER" id="PTHR43065">
    <property type="entry name" value="SENSOR HISTIDINE KINASE"/>
    <property type="match status" value="1"/>
</dbReference>
<dbReference type="eggNOG" id="COG4191">
    <property type="taxonomic scope" value="Bacteria"/>
</dbReference>
<dbReference type="AlphaFoldDB" id="I4C746"/>
<keyword evidence="8" id="KW-0902">Two-component regulatory system</keyword>
<dbReference type="PROSITE" id="PS50109">
    <property type="entry name" value="HIS_KIN"/>
    <property type="match status" value="1"/>
</dbReference>
<dbReference type="SMART" id="SM00387">
    <property type="entry name" value="HATPase_c"/>
    <property type="match status" value="1"/>
</dbReference>
<dbReference type="Proteomes" id="UP000006055">
    <property type="component" value="Chromosome"/>
</dbReference>
<keyword evidence="9" id="KW-0812">Transmembrane</keyword>
<dbReference type="InterPro" id="IPR003594">
    <property type="entry name" value="HATPase_dom"/>
</dbReference>
<dbReference type="Gene3D" id="3.30.565.10">
    <property type="entry name" value="Histidine kinase-like ATPase, C-terminal domain"/>
    <property type="match status" value="1"/>
</dbReference>
<dbReference type="PATRIC" id="fig|706587.4.peg.3096"/>
<keyword evidence="9" id="KW-0472">Membrane</keyword>
<dbReference type="PRINTS" id="PR00344">
    <property type="entry name" value="BCTRLSENSOR"/>
</dbReference>
<dbReference type="Pfam" id="PF00512">
    <property type="entry name" value="HisKA"/>
    <property type="match status" value="1"/>
</dbReference>
<dbReference type="SUPFAM" id="SSF47384">
    <property type="entry name" value="Homodimeric domain of signal transducing histidine kinase"/>
    <property type="match status" value="1"/>
</dbReference>
<dbReference type="RefSeq" id="WP_014810528.1">
    <property type="nucleotide sequence ID" value="NC_018025.1"/>
</dbReference>
<dbReference type="Pfam" id="PF02518">
    <property type="entry name" value="HATPase_c"/>
    <property type="match status" value="1"/>
</dbReference>
<comment type="catalytic activity">
    <reaction evidence="1">
        <text>ATP + protein L-histidine = ADP + protein N-phospho-L-histidine.</text>
        <dbReference type="EC" id="2.7.13.3"/>
    </reaction>
</comment>
<feature type="transmembrane region" description="Helical" evidence="9">
    <location>
        <begin position="12"/>
        <end position="36"/>
    </location>
</feature>
<name>I4C746_DESTA</name>